<comment type="catalytic activity">
    <reaction evidence="1">
        <text>ATP + protein L-histidine = ADP + protein N-phospho-L-histidine.</text>
        <dbReference type="EC" id="2.7.13.3"/>
    </reaction>
</comment>
<keyword evidence="8" id="KW-0592">Phosphate transport</keyword>
<keyword evidence="9" id="KW-0808">Transferase</keyword>
<feature type="transmembrane region" description="Helical" evidence="18">
    <location>
        <begin position="36"/>
        <end position="53"/>
    </location>
</feature>
<proteinExistence type="predicted"/>
<dbReference type="NCBIfam" id="TIGR02966">
    <property type="entry name" value="phoR_proteo"/>
    <property type="match status" value="1"/>
</dbReference>
<dbReference type="EMBL" id="JABRWJ010000004">
    <property type="protein sequence ID" value="NRF68118.1"/>
    <property type="molecule type" value="Genomic_DNA"/>
</dbReference>
<keyword evidence="21" id="KW-1185">Reference proteome</keyword>
<keyword evidence="10 18" id="KW-0812">Transmembrane</keyword>
<keyword evidence="11" id="KW-0547">Nucleotide-binding</keyword>
<evidence type="ECO:0000256" key="9">
    <source>
        <dbReference type="ARBA" id="ARBA00022679"/>
    </source>
</evidence>
<evidence type="ECO:0000256" key="12">
    <source>
        <dbReference type="ARBA" id="ARBA00022777"/>
    </source>
</evidence>
<dbReference type="SUPFAM" id="SSF55874">
    <property type="entry name" value="ATPase domain of HSP90 chaperone/DNA topoisomerase II/histidine kinase"/>
    <property type="match status" value="1"/>
</dbReference>
<evidence type="ECO:0000259" key="19">
    <source>
        <dbReference type="PROSITE" id="PS50109"/>
    </source>
</evidence>
<keyword evidence="12 20" id="KW-0418">Kinase</keyword>
<evidence type="ECO:0000256" key="14">
    <source>
        <dbReference type="ARBA" id="ARBA00022989"/>
    </source>
</evidence>
<evidence type="ECO:0000256" key="18">
    <source>
        <dbReference type="SAM" id="Phobius"/>
    </source>
</evidence>
<evidence type="ECO:0000313" key="21">
    <source>
        <dbReference type="Proteomes" id="UP000737171"/>
    </source>
</evidence>
<evidence type="ECO:0000256" key="10">
    <source>
        <dbReference type="ARBA" id="ARBA00022692"/>
    </source>
</evidence>
<dbReference type="PANTHER" id="PTHR45453">
    <property type="entry name" value="PHOSPHATE REGULON SENSOR PROTEIN PHOR"/>
    <property type="match status" value="1"/>
</dbReference>
<dbReference type="Pfam" id="PF13188">
    <property type="entry name" value="PAS_8"/>
    <property type="match status" value="1"/>
</dbReference>
<dbReference type="SMART" id="SM00388">
    <property type="entry name" value="HisKA"/>
    <property type="match status" value="1"/>
</dbReference>
<evidence type="ECO:0000256" key="4">
    <source>
        <dbReference type="ARBA" id="ARBA00019665"/>
    </source>
</evidence>
<evidence type="ECO:0000256" key="11">
    <source>
        <dbReference type="ARBA" id="ARBA00022741"/>
    </source>
</evidence>
<dbReference type="InterPro" id="IPR014310">
    <property type="entry name" value="Sig_transdc_His_kinase_PhoR"/>
</dbReference>
<dbReference type="Pfam" id="PF02518">
    <property type="entry name" value="HATPase_c"/>
    <property type="match status" value="1"/>
</dbReference>
<evidence type="ECO:0000256" key="16">
    <source>
        <dbReference type="ARBA" id="ARBA00023136"/>
    </source>
</evidence>
<dbReference type="InterPro" id="IPR005467">
    <property type="entry name" value="His_kinase_dom"/>
</dbReference>
<sequence>MDRLPLRTLGACAALLVGLVVGPTFASGPAAWLLTLSVTAALALLSWLLLDWWSLRKLARWVAAGDGRDAPRGAGPVGELGYRIERAMRALGAITQAEQRRLAQFLQAIEASPNGVLLLDAQDHIQWLNHVAAQHFGLDGLRDREQRITNLVRAPAFVEHLQSGDIDEPVSFPSPHGEALLQVLVRRYGEDSKLVLSQDITERERSDTMRRDFVANVSHEIRSPLTVLSGFVETLSTLPLTEVERERVLTLMRQQTQRMQNLVTDLLALARIEGAPRPPADAWVDVAALLQHVENDARASDHGQHQLSVDADGGGAAVNGDESELFSAVWNLCSNALRYTPAGGSVRVAYVRRADGGAEFSVSDSGVGIAKEHIPRLTERFYRVDSSRSRETGGTGLGLAIVKHVVQRHGGTLQVDSQPGKGSTFRIVLPAHRVRDAQPLPAPATVVS</sequence>
<dbReference type="InterPro" id="IPR036097">
    <property type="entry name" value="HisK_dim/P_sf"/>
</dbReference>
<dbReference type="CDD" id="cd00082">
    <property type="entry name" value="HisKA"/>
    <property type="match status" value="1"/>
</dbReference>
<evidence type="ECO:0000256" key="8">
    <source>
        <dbReference type="ARBA" id="ARBA00022592"/>
    </source>
</evidence>
<keyword evidence="5" id="KW-0813">Transport</keyword>
<dbReference type="InterPro" id="IPR004358">
    <property type="entry name" value="Sig_transdc_His_kin-like_C"/>
</dbReference>
<dbReference type="SUPFAM" id="SSF47384">
    <property type="entry name" value="Homodimeric domain of signal transducing histidine kinase"/>
    <property type="match status" value="1"/>
</dbReference>
<dbReference type="RefSeq" id="WP_173123474.1">
    <property type="nucleotide sequence ID" value="NZ_JABRWJ010000004.1"/>
</dbReference>
<dbReference type="PROSITE" id="PS50109">
    <property type="entry name" value="HIS_KIN"/>
    <property type="match status" value="1"/>
</dbReference>
<keyword evidence="6" id="KW-1003">Cell membrane</keyword>
<evidence type="ECO:0000256" key="15">
    <source>
        <dbReference type="ARBA" id="ARBA00023012"/>
    </source>
</evidence>
<reference evidence="20 21" key="1">
    <citation type="submission" date="2020-05" db="EMBL/GenBank/DDBJ databases">
        <title>Aquincola sp. isolate from soil.</title>
        <authorList>
            <person name="Han J."/>
            <person name="Kim D.-U."/>
        </authorList>
    </citation>
    <scope>NUCLEOTIDE SEQUENCE [LARGE SCALE GENOMIC DNA]</scope>
    <source>
        <strain evidence="20 21">S2</strain>
    </source>
</reference>
<dbReference type="InterPro" id="IPR035965">
    <property type="entry name" value="PAS-like_dom_sf"/>
</dbReference>
<evidence type="ECO:0000256" key="6">
    <source>
        <dbReference type="ARBA" id="ARBA00022475"/>
    </source>
</evidence>
<protein>
    <recommendedName>
        <fullName evidence="4">Phosphate regulon sensor protein PhoR</fullName>
        <ecNumber evidence="3">2.7.13.3</ecNumber>
    </recommendedName>
</protein>
<dbReference type="Proteomes" id="UP000737171">
    <property type="component" value="Unassembled WGS sequence"/>
</dbReference>
<keyword evidence="7" id="KW-0597">Phosphoprotein</keyword>
<evidence type="ECO:0000256" key="13">
    <source>
        <dbReference type="ARBA" id="ARBA00022840"/>
    </source>
</evidence>
<dbReference type="InterPro" id="IPR003661">
    <property type="entry name" value="HisK_dim/P_dom"/>
</dbReference>
<keyword evidence="14 18" id="KW-1133">Transmembrane helix</keyword>
<dbReference type="PRINTS" id="PR00344">
    <property type="entry name" value="BCTRLSENSOR"/>
</dbReference>
<evidence type="ECO:0000256" key="2">
    <source>
        <dbReference type="ARBA" id="ARBA00004236"/>
    </source>
</evidence>
<gene>
    <name evidence="20" type="primary">phoR</name>
    <name evidence="20" type="ORF">HLB44_14085</name>
</gene>
<dbReference type="SUPFAM" id="SSF55785">
    <property type="entry name" value="PYP-like sensor domain (PAS domain)"/>
    <property type="match status" value="1"/>
</dbReference>
<evidence type="ECO:0000313" key="20">
    <source>
        <dbReference type="EMBL" id="NRF68118.1"/>
    </source>
</evidence>
<dbReference type="SMART" id="SM00387">
    <property type="entry name" value="HATPase_c"/>
    <property type="match status" value="1"/>
</dbReference>
<dbReference type="Gene3D" id="3.30.565.10">
    <property type="entry name" value="Histidine kinase-like ATPase, C-terminal domain"/>
    <property type="match status" value="1"/>
</dbReference>
<accession>A0ABX2EHK8</accession>
<dbReference type="GO" id="GO:0016301">
    <property type="term" value="F:kinase activity"/>
    <property type="evidence" value="ECO:0007669"/>
    <property type="project" value="UniProtKB-KW"/>
</dbReference>
<evidence type="ECO:0000256" key="5">
    <source>
        <dbReference type="ARBA" id="ARBA00022448"/>
    </source>
</evidence>
<keyword evidence="16 18" id="KW-0472">Membrane</keyword>
<keyword evidence="15" id="KW-0902">Two-component regulatory system</keyword>
<dbReference type="InterPro" id="IPR050351">
    <property type="entry name" value="BphY/WalK/GraS-like"/>
</dbReference>
<evidence type="ECO:0000256" key="1">
    <source>
        <dbReference type="ARBA" id="ARBA00000085"/>
    </source>
</evidence>
<evidence type="ECO:0000256" key="3">
    <source>
        <dbReference type="ARBA" id="ARBA00012438"/>
    </source>
</evidence>
<comment type="subcellular location">
    <subcellularLocation>
        <location evidence="2">Cell membrane</location>
    </subcellularLocation>
</comment>
<dbReference type="EC" id="2.7.13.3" evidence="3"/>
<feature type="domain" description="Histidine kinase" evidence="19">
    <location>
        <begin position="216"/>
        <end position="433"/>
    </location>
</feature>
<evidence type="ECO:0000256" key="7">
    <source>
        <dbReference type="ARBA" id="ARBA00022553"/>
    </source>
</evidence>
<keyword evidence="13" id="KW-0067">ATP-binding</keyword>
<dbReference type="InterPro" id="IPR003594">
    <property type="entry name" value="HATPase_dom"/>
</dbReference>
<dbReference type="Pfam" id="PF00512">
    <property type="entry name" value="HisKA"/>
    <property type="match status" value="1"/>
</dbReference>
<dbReference type="Gene3D" id="1.10.287.130">
    <property type="match status" value="1"/>
</dbReference>
<organism evidence="20 21">
    <name type="scientific">Pseudaquabacterium terrae</name>
    <dbReference type="NCBI Taxonomy" id="2732868"/>
    <lineage>
        <taxon>Bacteria</taxon>
        <taxon>Pseudomonadati</taxon>
        <taxon>Pseudomonadota</taxon>
        <taxon>Betaproteobacteria</taxon>
        <taxon>Burkholderiales</taxon>
        <taxon>Sphaerotilaceae</taxon>
        <taxon>Pseudaquabacterium</taxon>
    </lineage>
</organism>
<evidence type="ECO:0000256" key="17">
    <source>
        <dbReference type="ARBA" id="ARBA00025207"/>
    </source>
</evidence>
<name>A0ABX2EHK8_9BURK</name>
<dbReference type="InterPro" id="IPR036890">
    <property type="entry name" value="HATPase_C_sf"/>
</dbReference>
<dbReference type="InterPro" id="IPR000014">
    <property type="entry name" value="PAS"/>
</dbReference>
<comment type="function">
    <text evidence="17">Member of the two-component regulatory system PhoR/PhoB involved in the phosphate regulon genes expression. PhoR may function as a membrane-associated protein kinase that phosphorylates PhoB in response to environmental signals.</text>
</comment>
<dbReference type="PANTHER" id="PTHR45453:SF1">
    <property type="entry name" value="PHOSPHATE REGULON SENSOR PROTEIN PHOR"/>
    <property type="match status" value="1"/>
</dbReference>
<comment type="caution">
    <text evidence="20">The sequence shown here is derived from an EMBL/GenBank/DDBJ whole genome shotgun (WGS) entry which is preliminary data.</text>
</comment>